<accession>A0AAV1AHJ5</accession>
<gene>
    <name evidence="1" type="ORF">VFH_IV162240</name>
</gene>
<proteinExistence type="predicted"/>
<sequence>MLWNKAKKETCGTSISYPPFDRLNVIKLLNPTVKNKASTVIEINKQSNHKIYAALDQQSLGVSPLWNGRFELKSFHIGKFLLAVDLLVSRVSFFDNCAFQHEQVF</sequence>
<organism evidence="1 2">
    <name type="scientific">Vicia faba</name>
    <name type="common">Broad bean</name>
    <name type="synonym">Faba vulgaris</name>
    <dbReference type="NCBI Taxonomy" id="3906"/>
    <lineage>
        <taxon>Eukaryota</taxon>
        <taxon>Viridiplantae</taxon>
        <taxon>Streptophyta</taxon>
        <taxon>Embryophyta</taxon>
        <taxon>Tracheophyta</taxon>
        <taxon>Spermatophyta</taxon>
        <taxon>Magnoliopsida</taxon>
        <taxon>eudicotyledons</taxon>
        <taxon>Gunneridae</taxon>
        <taxon>Pentapetalae</taxon>
        <taxon>rosids</taxon>
        <taxon>fabids</taxon>
        <taxon>Fabales</taxon>
        <taxon>Fabaceae</taxon>
        <taxon>Papilionoideae</taxon>
        <taxon>50 kb inversion clade</taxon>
        <taxon>NPAAA clade</taxon>
        <taxon>Hologalegina</taxon>
        <taxon>IRL clade</taxon>
        <taxon>Fabeae</taxon>
        <taxon>Vicia</taxon>
    </lineage>
</organism>
<dbReference type="EMBL" id="OX451739">
    <property type="protein sequence ID" value="CAI8610025.1"/>
    <property type="molecule type" value="Genomic_DNA"/>
</dbReference>
<dbReference type="Proteomes" id="UP001157006">
    <property type="component" value="Chromosome 4"/>
</dbReference>
<name>A0AAV1AHJ5_VICFA</name>
<keyword evidence="2" id="KW-1185">Reference proteome</keyword>
<dbReference type="AlphaFoldDB" id="A0AAV1AHJ5"/>
<evidence type="ECO:0000313" key="2">
    <source>
        <dbReference type="Proteomes" id="UP001157006"/>
    </source>
</evidence>
<protein>
    <submittedName>
        <fullName evidence="1">Uncharacterized protein</fullName>
    </submittedName>
</protein>
<evidence type="ECO:0000313" key="1">
    <source>
        <dbReference type="EMBL" id="CAI8610025.1"/>
    </source>
</evidence>
<reference evidence="1 2" key="1">
    <citation type="submission" date="2023-01" db="EMBL/GenBank/DDBJ databases">
        <authorList>
            <person name="Kreplak J."/>
        </authorList>
    </citation>
    <scope>NUCLEOTIDE SEQUENCE [LARGE SCALE GENOMIC DNA]</scope>
</reference>